<dbReference type="Proteomes" id="UP000054874">
    <property type="component" value="Unassembled WGS sequence"/>
</dbReference>
<evidence type="ECO:0000313" key="2">
    <source>
        <dbReference type="Proteomes" id="UP000054874"/>
    </source>
</evidence>
<dbReference type="STRING" id="290052.ASU35_12415"/>
<organism evidence="1 2">
    <name type="scientific">Acetivibrio ethanolgignens</name>
    <dbReference type="NCBI Taxonomy" id="290052"/>
    <lineage>
        <taxon>Bacteria</taxon>
        <taxon>Bacillati</taxon>
        <taxon>Bacillota</taxon>
        <taxon>Clostridia</taxon>
        <taxon>Eubacteriales</taxon>
        <taxon>Oscillospiraceae</taxon>
        <taxon>Acetivibrio</taxon>
    </lineage>
</organism>
<evidence type="ECO:0008006" key="3">
    <source>
        <dbReference type="Google" id="ProtNLM"/>
    </source>
</evidence>
<accession>A0A0V8QDB7</accession>
<name>A0A0V8QDB7_9FIRM</name>
<evidence type="ECO:0000313" key="1">
    <source>
        <dbReference type="EMBL" id="KSV58560.1"/>
    </source>
</evidence>
<sequence>MHYEYYLRRVARKKYFEKWILETKNDNDEWNYDLVFVDLDKDCTIYLFTSKEEFLKSEEYMTVLEGLCHDWCTFDGINNDIKSFLLPSDIIEDDDKIDIFVKEQIGDVLEKVKE</sequence>
<gene>
    <name evidence="1" type="ORF">ASU35_12415</name>
</gene>
<dbReference type="EMBL" id="LNAM01000167">
    <property type="protein sequence ID" value="KSV58560.1"/>
    <property type="molecule type" value="Genomic_DNA"/>
</dbReference>
<dbReference type="AlphaFoldDB" id="A0A0V8QDB7"/>
<comment type="caution">
    <text evidence="1">The sequence shown here is derived from an EMBL/GenBank/DDBJ whole genome shotgun (WGS) entry which is preliminary data.</text>
</comment>
<keyword evidence="2" id="KW-1185">Reference proteome</keyword>
<reference evidence="1 2" key="1">
    <citation type="submission" date="2015-11" db="EMBL/GenBank/DDBJ databases">
        <title>Butyribacter intestini gen. nov., sp. nov., a butyric acid-producing bacterium of the family Lachnospiraceae isolated from the human faeces.</title>
        <authorList>
            <person name="Zou Y."/>
            <person name="Xue W."/>
            <person name="Luo G."/>
            <person name="Lv M."/>
        </authorList>
    </citation>
    <scope>NUCLEOTIDE SEQUENCE [LARGE SCALE GENOMIC DNA]</scope>
    <source>
        <strain evidence="1 2">ACET-33324</strain>
    </source>
</reference>
<proteinExistence type="predicted"/>
<protein>
    <recommendedName>
        <fullName evidence="3">DUF2750 domain-containing protein</fullName>
    </recommendedName>
</protein>